<dbReference type="Gene3D" id="2.170.130.10">
    <property type="entry name" value="TonB-dependent receptor, plug domain"/>
    <property type="match status" value="1"/>
</dbReference>
<evidence type="ECO:0000256" key="7">
    <source>
        <dbReference type="PROSITE-ProRule" id="PRU01360"/>
    </source>
</evidence>
<dbReference type="AlphaFoldDB" id="A0A318HYM2"/>
<evidence type="ECO:0000256" key="4">
    <source>
        <dbReference type="ARBA" id="ARBA00022692"/>
    </source>
</evidence>
<keyword evidence="4 7" id="KW-0812">Transmembrane</keyword>
<feature type="signal peptide" evidence="8">
    <location>
        <begin position="1"/>
        <end position="21"/>
    </location>
</feature>
<dbReference type="InterPro" id="IPR023996">
    <property type="entry name" value="TonB-dep_OMP_SusC/RagA"/>
</dbReference>
<dbReference type="InterPro" id="IPR037066">
    <property type="entry name" value="Plug_dom_sf"/>
</dbReference>
<comment type="caution">
    <text evidence="10">The sequence shown here is derived from an EMBL/GenBank/DDBJ whole genome shotgun (WGS) entry which is preliminary data.</text>
</comment>
<sequence length="1043" mass="115846">MKRQLLLLLALLFCSIGTALAQKVIHGTVISKDDSEPIMGATVRVVGHNVGAATNLDGKFTINLPAGATKLSVSYVGMHTQEVEARDGMTVQMISSAKAIDEIIVVAYGTAKKSSFTGSAVSVDASKIDKIQAADASKALEGTVAGISVTSSSGRAGTSNTIRIRGIGSLNASSAPLIILDGAPYDYEINSINAKDIESINVLKDAASAALYGARGANGVILITTKSGQKGKLSISFDARIGTNRRGVPEYDILQDPGTYYQLAWEALRNSGAYRRTPVSNPGEWASKNLIDKLGYNIYNVADNQVVDANGNLTSAKIKYADADSFNDWTSHLLEPQTRQEYNLSMSKGTDNSRVYFSLGYLDDKGFNRNTGFKRLSSRLAYDSQLTNWLRISASSQLSRTETQNRSNEETNLSNPFQWTRMIAPIYPVYMHNNDGSIAKDRHGNLLYDDSVGRIYAGGMNLIKQLELNKEEDNQFYLTQNFRADVKLPAGFSFNTTATFSGNWSRWTEFFSPLVGDGQAYGGILRKQSSETYTLNWNQILNWDKTFNLITLHGMLGHEYYMMKSHYLYGKAQSLIDPASMEFFAAAKVTELTSYPKDYMVEGYFGQFTADYDNRYYASLSLRFDGSSVFHKDHRWGTFWSVGASWRINQENFMKEIKWIDNLKLRASYGVQGNDYLLLPGSVYRAYTPYTNLYSIGTDGTSGNYGPKYKGNKEITWEKNHNFDVGVEFSLWNGKLAGELDFFNRRTTDMLFNLPIPSTTGFTTNPVNFGKMDNTGFEFSLSSNVYTSKHINVTLTANGTHYKNKIKELPEQFRQDGIVSGYRLIKEGGSIYDYYMIKYAGVNPENGDALYYLWDDASKSFVAKGSKEYSTANINKQYIGTAIPKLAGGFGLVASAYGFDFSMQFSYHIGGKFIDGGYMDLMSAGTPGTNWHKDILNRWTKDNPNTDVPRVEFDNQSIVQDCDRFISDATYLSLNNLTLGYTLPSQWIKKAGLQSVRLYFAGENLGLFSKRKGLDPRTSISGTQNYSVNSAIRTLSFGLSVSL</sequence>
<keyword evidence="8" id="KW-0732">Signal</keyword>
<dbReference type="InterPro" id="IPR008969">
    <property type="entry name" value="CarboxyPept-like_regulatory"/>
</dbReference>
<comment type="subcellular location">
    <subcellularLocation>
        <location evidence="1 7">Cell outer membrane</location>
        <topology evidence="1 7">Multi-pass membrane protein</topology>
    </subcellularLocation>
</comment>
<dbReference type="Gene3D" id="2.60.40.1120">
    <property type="entry name" value="Carboxypeptidase-like, regulatory domain"/>
    <property type="match status" value="1"/>
</dbReference>
<dbReference type="NCBIfam" id="TIGR04056">
    <property type="entry name" value="OMP_RagA_SusC"/>
    <property type="match status" value="1"/>
</dbReference>
<evidence type="ECO:0000256" key="5">
    <source>
        <dbReference type="ARBA" id="ARBA00023136"/>
    </source>
</evidence>
<name>A0A318HYM2_9BACT</name>
<dbReference type="Gene3D" id="2.40.170.20">
    <property type="entry name" value="TonB-dependent receptor, beta-barrel domain"/>
    <property type="match status" value="1"/>
</dbReference>
<dbReference type="InterPro" id="IPR012910">
    <property type="entry name" value="Plug_dom"/>
</dbReference>
<keyword evidence="11" id="KW-1185">Reference proteome</keyword>
<dbReference type="EMBL" id="QJJX01000005">
    <property type="protein sequence ID" value="PXX23578.1"/>
    <property type="molecule type" value="Genomic_DNA"/>
</dbReference>
<comment type="similarity">
    <text evidence="7">Belongs to the TonB-dependent receptor family.</text>
</comment>
<dbReference type="Pfam" id="PF13715">
    <property type="entry name" value="CarbopepD_reg_2"/>
    <property type="match status" value="1"/>
</dbReference>
<keyword evidence="5 7" id="KW-0472">Membrane</keyword>
<reference evidence="10 11" key="1">
    <citation type="submission" date="2018-05" db="EMBL/GenBank/DDBJ databases">
        <title>Genomic Encyclopedia of Type Strains, Phase I: the one thousand microbial genomes (KMG-I) project.</title>
        <authorList>
            <person name="Kyrpides N."/>
        </authorList>
    </citation>
    <scope>NUCLEOTIDE SEQUENCE [LARGE SCALE GENOMIC DNA]</scope>
    <source>
        <strain evidence="10 11">DSM 15611</strain>
    </source>
</reference>
<evidence type="ECO:0000259" key="9">
    <source>
        <dbReference type="Pfam" id="PF07715"/>
    </source>
</evidence>
<dbReference type="InterPro" id="IPR023997">
    <property type="entry name" value="TonB-dep_OMP_SusC/RagA_CS"/>
</dbReference>
<dbReference type="InterPro" id="IPR039426">
    <property type="entry name" value="TonB-dep_rcpt-like"/>
</dbReference>
<accession>A0A318HYM2</accession>
<feature type="domain" description="TonB-dependent receptor plug" evidence="9">
    <location>
        <begin position="113"/>
        <end position="220"/>
    </location>
</feature>
<evidence type="ECO:0000256" key="6">
    <source>
        <dbReference type="ARBA" id="ARBA00023237"/>
    </source>
</evidence>
<feature type="chain" id="PRO_5016345368" evidence="8">
    <location>
        <begin position="22"/>
        <end position="1043"/>
    </location>
</feature>
<evidence type="ECO:0000313" key="11">
    <source>
        <dbReference type="Proteomes" id="UP000248314"/>
    </source>
</evidence>
<evidence type="ECO:0000256" key="1">
    <source>
        <dbReference type="ARBA" id="ARBA00004571"/>
    </source>
</evidence>
<keyword evidence="3 7" id="KW-1134">Transmembrane beta strand</keyword>
<organism evidence="10 11">
    <name type="scientific">Hoylesella shahii DSM 15611 = JCM 12083</name>
    <dbReference type="NCBI Taxonomy" id="1122991"/>
    <lineage>
        <taxon>Bacteria</taxon>
        <taxon>Pseudomonadati</taxon>
        <taxon>Bacteroidota</taxon>
        <taxon>Bacteroidia</taxon>
        <taxon>Bacteroidales</taxon>
        <taxon>Prevotellaceae</taxon>
        <taxon>Hoylesella</taxon>
    </lineage>
</organism>
<keyword evidence="6 7" id="KW-0998">Cell outer membrane</keyword>
<dbReference type="GO" id="GO:0009279">
    <property type="term" value="C:cell outer membrane"/>
    <property type="evidence" value="ECO:0007669"/>
    <property type="project" value="UniProtKB-SubCell"/>
</dbReference>
<evidence type="ECO:0000256" key="8">
    <source>
        <dbReference type="SAM" id="SignalP"/>
    </source>
</evidence>
<dbReference type="InterPro" id="IPR036942">
    <property type="entry name" value="Beta-barrel_TonB_sf"/>
</dbReference>
<dbReference type="NCBIfam" id="TIGR04057">
    <property type="entry name" value="SusC_RagA_signa"/>
    <property type="match status" value="1"/>
</dbReference>
<evidence type="ECO:0000313" key="10">
    <source>
        <dbReference type="EMBL" id="PXX23578.1"/>
    </source>
</evidence>
<dbReference type="PROSITE" id="PS52016">
    <property type="entry name" value="TONB_DEPENDENT_REC_3"/>
    <property type="match status" value="1"/>
</dbReference>
<evidence type="ECO:0000256" key="2">
    <source>
        <dbReference type="ARBA" id="ARBA00022448"/>
    </source>
</evidence>
<dbReference type="STRING" id="1122991.GCA_000613445_00316"/>
<dbReference type="SUPFAM" id="SSF49464">
    <property type="entry name" value="Carboxypeptidase regulatory domain-like"/>
    <property type="match status" value="1"/>
</dbReference>
<dbReference type="RefSeq" id="WP_146210586.1">
    <property type="nucleotide sequence ID" value="NZ_QJJX01000005.1"/>
</dbReference>
<dbReference type="Proteomes" id="UP000248314">
    <property type="component" value="Unassembled WGS sequence"/>
</dbReference>
<protein>
    <submittedName>
        <fullName evidence="10">TonB-linked SusC/RagA family outer membrane protein</fullName>
    </submittedName>
</protein>
<gene>
    <name evidence="10" type="ORF">EJ73_00566</name>
</gene>
<evidence type="ECO:0000256" key="3">
    <source>
        <dbReference type="ARBA" id="ARBA00022452"/>
    </source>
</evidence>
<proteinExistence type="inferred from homology"/>
<dbReference type="Pfam" id="PF07715">
    <property type="entry name" value="Plug"/>
    <property type="match status" value="1"/>
</dbReference>
<dbReference type="SUPFAM" id="SSF56935">
    <property type="entry name" value="Porins"/>
    <property type="match status" value="1"/>
</dbReference>
<keyword evidence="2 7" id="KW-0813">Transport</keyword>